<feature type="domain" description="Bacterial bifunctional deaminase-reductase C-terminal" evidence="4">
    <location>
        <begin position="5"/>
        <end position="215"/>
    </location>
</feature>
<dbReference type="NCBIfam" id="TIGR00227">
    <property type="entry name" value="ribD_Cterm"/>
    <property type="match status" value="1"/>
</dbReference>
<protein>
    <submittedName>
        <fullName evidence="5">5-amino-6-(5-phosphoribosylamino)uracil reductase</fullName>
    </submittedName>
</protein>
<dbReference type="RefSeq" id="WP_121011939.1">
    <property type="nucleotide sequence ID" value="NZ_RCCJ01000001.1"/>
</dbReference>
<dbReference type="Pfam" id="PF01872">
    <property type="entry name" value="RibD_C"/>
    <property type="match status" value="1"/>
</dbReference>
<dbReference type="InterPro" id="IPR011549">
    <property type="entry name" value="RibD_C"/>
</dbReference>
<dbReference type="PANTHER" id="PTHR38011">
    <property type="entry name" value="DIHYDROFOLATE REDUCTASE FAMILY PROTEIN (AFU_ORTHOLOGUE AFUA_8G06820)"/>
    <property type="match status" value="1"/>
</dbReference>
<dbReference type="GO" id="GO:0050661">
    <property type="term" value="F:NADP binding"/>
    <property type="evidence" value="ECO:0007669"/>
    <property type="project" value="InterPro"/>
</dbReference>
<sequence length="222" mass="25044">MEKRPYVIIVSEVSIDGKLTLYRGASSKELMSLMDEEAYRYLHEIRAKVDGIMVGCETVRTDNPSLTVRYVKGKNPTRIIPCSTANVPLDANVLNTEEAPTIIATTERAPKDRIEKIKEKGAQIIFAGDELVDFDQLLPKLYDMGIKTLMVEGGASINWEFVKRKKVDEIRLIHLPVIVGGENVPTLVGGEGFKKLKDILHLRLRSHFKRGNQLITEWEVAR</sequence>
<dbReference type="SUPFAM" id="SSF53597">
    <property type="entry name" value="Dihydrofolate reductase-like"/>
    <property type="match status" value="1"/>
</dbReference>
<dbReference type="Gene3D" id="3.40.430.10">
    <property type="entry name" value="Dihydrofolate Reductase, subunit A"/>
    <property type="match status" value="1"/>
</dbReference>
<accession>A0A497XSG7</accession>
<keyword evidence="3" id="KW-0560">Oxidoreductase</keyword>
<name>A0A497XSG7_9AQUI</name>
<evidence type="ECO:0000256" key="2">
    <source>
        <dbReference type="ARBA" id="ARBA00022857"/>
    </source>
</evidence>
<keyword evidence="2" id="KW-0521">NADP</keyword>
<evidence type="ECO:0000256" key="1">
    <source>
        <dbReference type="ARBA" id="ARBA00005104"/>
    </source>
</evidence>
<dbReference type="AlphaFoldDB" id="A0A497XSG7"/>
<evidence type="ECO:0000313" key="6">
    <source>
        <dbReference type="Proteomes" id="UP000267841"/>
    </source>
</evidence>
<dbReference type="Proteomes" id="UP000267841">
    <property type="component" value="Unassembled WGS sequence"/>
</dbReference>
<gene>
    <name evidence="5" type="ORF">BCF55_1392</name>
</gene>
<dbReference type="InterPro" id="IPR024072">
    <property type="entry name" value="DHFR-like_dom_sf"/>
</dbReference>
<reference evidence="5 6" key="1">
    <citation type="submission" date="2018-10" db="EMBL/GenBank/DDBJ databases">
        <title>Genomic Encyclopedia of Archaeal and Bacterial Type Strains, Phase II (KMG-II): from individual species to whole genera.</title>
        <authorList>
            <person name="Goeker M."/>
        </authorList>
    </citation>
    <scope>NUCLEOTIDE SEQUENCE [LARGE SCALE GENOMIC DNA]</scope>
    <source>
        <strain evidence="5 6">DSM 16510</strain>
    </source>
</reference>
<dbReference type="GO" id="GO:0008703">
    <property type="term" value="F:5-amino-6-(5-phosphoribosylamino)uracil reductase activity"/>
    <property type="evidence" value="ECO:0007669"/>
    <property type="project" value="InterPro"/>
</dbReference>
<dbReference type="InterPro" id="IPR002734">
    <property type="entry name" value="RibDG_C"/>
</dbReference>
<dbReference type="GO" id="GO:0009231">
    <property type="term" value="P:riboflavin biosynthetic process"/>
    <property type="evidence" value="ECO:0007669"/>
    <property type="project" value="UniProtKB-UniPathway"/>
</dbReference>
<dbReference type="InterPro" id="IPR050765">
    <property type="entry name" value="Riboflavin_Biosynth_HTPR"/>
</dbReference>
<dbReference type="PANTHER" id="PTHR38011:SF7">
    <property type="entry name" value="2,5-DIAMINO-6-RIBOSYLAMINO-4(3H)-PYRIMIDINONE 5'-PHOSPHATE REDUCTASE"/>
    <property type="match status" value="1"/>
</dbReference>
<proteinExistence type="predicted"/>
<comment type="pathway">
    <text evidence="1">Cofactor biosynthesis; riboflavin biosynthesis.</text>
</comment>
<evidence type="ECO:0000259" key="4">
    <source>
        <dbReference type="Pfam" id="PF01872"/>
    </source>
</evidence>
<keyword evidence="6" id="KW-1185">Reference proteome</keyword>
<dbReference type="EMBL" id="RCCJ01000001">
    <property type="protein sequence ID" value="RLJ71100.1"/>
    <property type="molecule type" value="Genomic_DNA"/>
</dbReference>
<comment type="caution">
    <text evidence="5">The sequence shown here is derived from an EMBL/GenBank/DDBJ whole genome shotgun (WGS) entry which is preliminary data.</text>
</comment>
<dbReference type="UniPathway" id="UPA00275"/>
<evidence type="ECO:0000256" key="3">
    <source>
        <dbReference type="ARBA" id="ARBA00023002"/>
    </source>
</evidence>
<evidence type="ECO:0000313" key="5">
    <source>
        <dbReference type="EMBL" id="RLJ71100.1"/>
    </source>
</evidence>
<dbReference type="OrthoDB" id="9800865at2"/>
<organism evidence="5 6">
    <name type="scientific">Hydrogenivirga caldilitoris</name>
    <dbReference type="NCBI Taxonomy" id="246264"/>
    <lineage>
        <taxon>Bacteria</taxon>
        <taxon>Pseudomonadati</taxon>
        <taxon>Aquificota</taxon>
        <taxon>Aquificia</taxon>
        <taxon>Aquificales</taxon>
        <taxon>Aquificaceae</taxon>
        <taxon>Hydrogenivirga</taxon>
    </lineage>
</organism>